<dbReference type="RefSeq" id="WP_189212576.1">
    <property type="nucleotide sequence ID" value="NZ_BMRB01000004.1"/>
</dbReference>
<reference evidence="2" key="1">
    <citation type="journal article" date="2014" name="Int. J. Syst. Evol. Microbiol.">
        <title>Complete genome sequence of Corynebacterium casei LMG S-19264T (=DSM 44701T), isolated from a smear-ripened cheese.</title>
        <authorList>
            <consortium name="US DOE Joint Genome Institute (JGI-PGF)"/>
            <person name="Walter F."/>
            <person name="Albersmeier A."/>
            <person name="Kalinowski J."/>
            <person name="Ruckert C."/>
        </authorList>
    </citation>
    <scope>NUCLEOTIDE SEQUENCE</scope>
    <source>
        <strain evidence="2">JCM 3276</strain>
    </source>
</reference>
<evidence type="ECO:0000256" key="1">
    <source>
        <dbReference type="SAM" id="MobiDB-lite"/>
    </source>
</evidence>
<comment type="caution">
    <text evidence="2">The sequence shown here is derived from an EMBL/GenBank/DDBJ whole genome shotgun (WGS) entry which is preliminary data.</text>
</comment>
<reference evidence="2" key="2">
    <citation type="submission" date="2020-09" db="EMBL/GenBank/DDBJ databases">
        <authorList>
            <person name="Sun Q."/>
            <person name="Ohkuma M."/>
        </authorList>
    </citation>
    <scope>NUCLEOTIDE SEQUENCE</scope>
    <source>
        <strain evidence="2">JCM 3276</strain>
    </source>
</reference>
<sequence length="195" mass="21247">MEQVGGVLGQVTLLSGDRVALVEGRDGQLSPLVRRAEGRERMSFAIQRTRDELFVVPRDAAADVGSGRLDRRLFDVKALLSYGYDDARRGDLPLIVQGGASSGTDHHQGVRPEVGLSSSDTVASVARRRPPLSGDRLLRGVPRAGVGSLRGQSRSPWSGADRLDQQAGEESLRRKSHTLVWSARGRTRRGRRSSR</sequence>
<dbReference type="AlphaFoldDB" id="A0A918GLE3"/>
<evidence type="ECO:0000313" key="2">
    <source>
        <dbReference type="EMBL" id="GGS45164.1"/>
    </source>
</evidence>
<feature type="compositionally biased region" description="Basic residues" evidence="1">
    <location>
        <begin position="185"/>
        <end position="195"/>
    </location>
</feature>
<protein>
    <submittedName>
        <fullName evidence="2">Uncharacterized protein</fullName>
    </submittedName>
</protein>
<name>A0A918GLE3_9PSEU</name>
<evidence type="ECO:0000313" key="3">
    <source>
        <dbReference type="Proteomes" id="UP000660680"/>
    </source>
</evidence>
<dbReference type="Proteomes" id="UP000660680">
    <property type="component" value="Unassembled WGS sequence"/>
</dbReference>
<proteinExistence type="predicted"/>
<dbReference type="EMBL" id="BMRB01000004">
    <property type="protein sequence ID" value="GGS45164.1"/>
    <property type="molecule type" value="Genomic_DNA"/>
</dbReference>
<organism evidence="2 3">
    <name type="scientific">Actinokineospora fastidiosa</name>
    <dbReference type="NCBI Taxonomy" id="1816"/>
    <lineage>
        <taxon>Bacteria</taxon>
        <taxon>Bacillati</taxon>
        <taxon>Actinomycetota</taxon>
        <taxon>Actinomycetes</taxon>
        <taxon>Pseudonocardiales</taxon>
        <taxon>Pseudonocardiaceae</taxon>
        <taxon>Actinokineospora</taxon>
    </lineage>
</organism>
<feature type="region of interest" description="Disordered" evidence="1">
    <location>
        <begin position="99"/>
        <end position="195"/>
    </location>
</feature>
<accession>A0A918GLE3</accession>
<gene>
    <name evidence="2" type="ORF">GCM10010171_45220</name>
</gene>
<keyword evidence="3" id="KW-1185">Reference proteome</keyword>